<evidence type="ECO:0000313" key="2">
    <source>
        <dbReference type="WBParaSite" id="nRc.2.0.1.t40142-RA"/>
    </source>
</evidence>
<reference evidence="2" key="1">
    <citation type="submission" date="2022-11" db="UniProtKB">
        <authorList>
            <consortium name="WormBaseParasite"/>
        </authorList>
    </citation>
    <scope>IDENTIFICATION</scope>
</reference>
<dbReference type="WBParaSite" id="nRc.2.0.1.t40142-RA">
    <property type="protein sequence ID" value="nRc.2.0.1.t40142-RA"/>
    <property type="gene ID" value="nRc.2.0.1.g40142"/>
</dbReference>
<dbReference type="Proteomes" id="UP000887565">
    <property type="component" value="Unplaced"/>
</dbReference>
<keyword evidence="1" id="KW-1185">Reference proteome</keyword>
<sequence length="105" mass="11584">METRNTNSHKYVRNESGCEKVPSYIKAARLDGTRIKNKQKPSTIGFLTVSTRDNALSYKMLGMGRIDFFDDSGSGLTTADPDLETFGLADPDLEGLIRPDPDLSI</sequence>
<accession>A0A915KMS3</accession>
<protein>
    <submittedName>
        <fullName evidence="2">Uncharacterized protein</fullName>
    </submittedName>
</protein>
<name>A0A915KMS3_ROMCU</name>
<organism evidence="1 2">
    <name type="scientific">Romanomermis culicivorax</name>
    <name type="common">Nematode worm</name>
    <dbReference type="NCBI Taxonomy" id="13658"/>
    <lineage>
        <taxon>Eukaryota</taxon>
        <taxon>Metazoa</taxon>
        <taxon>Ecdysozoa</taxon>
        <taxon>Nematoda</taxon>
        <taxon>Enoplea</taxon>
        <taxon>Dorylaimia</taxon>
        <taxon>Mermithida</taxon>
        <taxon>Mermithoidea</taxon>
        <taxon>Mermithidae</taxon>
        <taxon>Romanomermis</taxon>
    </lineage>
</organism>
<proteinExistence type="predicted"/>
<evidence type="ECO:0000313" key="1">
    <source>
        <dbReference type="Proteomes" id="UP000887565"/>
    </source>
</evidence>
<dbReference type="AlphaFoldDB" id="A0A915KMS3"/>